<evidence type="ECO:0000256" key="1">
    <source>
        <dbReference type="ARBA" id="ARBA00022649"/>
    </source>
</evidence>
<keyword evidence="1" id="KW-1277">Toxin-antitoxin system</keyword>
<sequence>MYFIDRRKIEATLAYMSQHINLFNEKTEWRSEVEKLALERLAQNVIEAFIDIGNHMIDGFIMRDPGSYEDIVDILVDEQVIPKDNEAGFKAIVQLRKALVSQYLTIDHDKLYTALKENQQVLKDFPRQVRHYLEQELGPVSAFMPENQE</sequence>
<dbReference type="Pfam" id="PF01934">
    <property type="entry name" value="HepT-like"/>
    <property type="match status" value="1"/>
</dbReference>
<name>A0ABS2Q1J8_9BACL</name>
<reference evidence="5 6" key="1">
    <citation type="submission" date="2021-01" db="EMBL/GenBank/DDBJ databases">
        <title>Genomic Encyclopedia of Type Strains, Phase IV (KMG-IV): sequencing the most valuable type-strain genomes for metagenomic binning, comparative biology and taxonomic classification.</title>
        <authorList>
            <person name="Goeker M."/>
        </authorList>
    </citation>
    <scope>NUCLEOTIDE SEQUENCE [LARGE SCALE GENOMIC DNA]</scope>
    <source>
        <strain evidence="5 6">DSM 28236</strain>
    </source>
</reference>
<protein>
    <submittedName>
        <fullName evidence="5">Uncharacterized protein YutE (UPF0331/DUF86 family)</fullName>
    </submittedName>
</protein>
<dbReference type="InterPro" id="IPR008201">
    <property type="entry name" value="HepT-like"/>
</dbReference>
<dbReference type="EMBL" id="JAFBER010000015">
    <property type="protein sequence ID" value="MBM7646091.1"/>
    <property type="molecule type" value="Genomic_DNA"/>
</dbReference>
<keyword evidence="6" id="KW-1185">Reference proteome</keyword>
<dbReference type="Gene3D" id="1.20.120.580">
    <property type="entry name" value="bsu32300-like"/>
    <property type="match status" value="1"/>
</dbReference>
<evidence type="ECO:0000313" key="5">
    <source>
        <dbReference type="EMBL" id="MBM7646091.1"/>
    </source>
</evidence>
<dbReference type="PANTHER" id="PTHR33397:SF5">
    <property type="entry name" value="RNASE YUTE-RELATED"/>
    <property type="match status" value="1"/>
</dbReference>
<proteinExistence type="inferred from homology"/>
<evidence type="ECO:0000256" key="2">
    <source>
        <dbReference type="ARBA" id="ARBA00022722"/>
    </source>
</evidence>
<comment type="similarity">
    <text evidence="4">Belongs to the HepT RNase toxin family.</text>
</comment>
<accession>A0ABS2Q1J8</accession>
<dbReference type="InterPro" id="IPR052379">
    <property type="entry name" value="Type_VII_TA_RNase"/>
</dbReference>
<dbReference type="PANTHER" id="PTHR33397">
    <property type="entry name" value="UPF0331 PROTEIN YUTE"/>
    <property type="match status" value="1"/>
</dbReference>
<evidence type="ECO:0000256" key="3">
    <source>
        <dbReference type="ARBA" id="ARBA00022801"/>
    </source>
</evidence>
<dbReference type="RefSeq" id="WP_205003990.1">
    <property type="nucleotide sequence ID" value="NZ_JAFBER010000015.1"/>
</dbReference>
<comment type="caution">
    <text evidence="5">The sequence shown here is derived from an EMBL/GenBank/DDBJ whole genome shotgun (WGS) entry which is preliminary data.</text>
</comment>
<keyword evidence="3" id="KW-0378">Hydrolase</keyword>
<dbReference type="InterPro" id="IPR037038">
    <property type="entry name" value="HepT-like_sf"/>
</dbReference>
<dbReference type="Proteomes" id="UP000808914">
    <property type="component" value="Unassembled WGS sequence"/>
</dbReference>
<gene>
    <name evidence="5" type="ORF">JOD45_002316</name>
</gene>
<organism evidence="5 6">
    <name type="scientific">Scopulibacillus daqui</name>
    <dbReference type="NCBI Taxonomy" id="1469162"/>
    <lineage>
        <taxon>Bacteria</taxon>
        <taxon>Bacillati</taxon>
        <taxon>Bacillota</taxon>
        <taxon>Bacilli</taxon>
        <taxon>Bacillales</taxon>
        <taxon>Sporolactobacillaceae</taxon>
        <taxon>Scopulibacillus</taxon>
    </lineage>
</organism>
<dbReference type="NCBIfam" id="NF047751">
    <property type="entry name" value="HepT_toxin"/>
    <property type="match status" value="1"/>
</dbReference>
<evidence type="ECO:0000256" key="4">
    <source>
        <dbReference type="ARBA" id="ARBA00024207"/>
    </source>
</evidence>
<keyword evidence="2" id="KW-0540">Nuclease</keyword>
<evidence type="ECO:0000313" key="6">
    <source>
        <dbReference type="Proteomes" id="UP000808914"/>
    </source>
</evidence>